<dbReference type="InterPro" id="IPR014031">
    <property type="entry name" value="Ketoacyl_synth_C"/>
</dbReference>
<dbReference type="SUPFAM" id="SSF53901">
    <property type="entry name" value="Thiolase-like"/>
    <property type="match status" value="1"/>
</dbReference>
<dbReference type="InterPro" id="IPR015422">
    <property type="entry name" value="PyrdxlP-dep_Trfase_small"/>
</dbReference>
<dbReference type="Gene3D" id="3.30.70.3290">
    <property type="match status" value="1"/>
</dbReference>
<dbReference type="Pfam" id="PF22621">
    <property type="entry name" value="CurL-like_PKS_C"/>
    <property type="match status" value="1"/>
</dbReference>
<keyword evidence="5" id="KW-0663">Pyridoxal phosphate</keyword>
<evidence type="ECO:0000313" key="11">
    <source>
        <dbReference type="Proteomes" id="UP000053372"/>
    </source>
</evidence>
<dbReference type="Gene3D" id="3.40.366.10">
    <property type="entry name" value="Malonyl-Coenzyme A Acyl Carrier Protein, domain 2"/>
    <property type="match status" value="1"/>
</dbReference>
<dbReference type="InterPro" id="IPR001242">
    <property type="entry name" value="Condensation_dom"/>
</dbReference>
<dbReference type="InterPro" id="IPR018201">
    <property type="entry name" value="Ketoacyl_synth_AS"/>
</dbReference>
<protein>
    <submittedName>
        <fullName evidence="10">Uncharacterized protein</fullName>
    </submittedName>
</protein>
<dbReference type="GO" id="GO:0008483">
    <property type="term" value="F:transaminase activity"/>
    <property type="evidence" value="ECO:0007669"/>
    <property type="project" value="InterPro"/>
</dbReference>
<dbReference type="CDD" id="cd19531">
    <property type="entry name" value="LCL_NRPS-like"/>
    <property type="match status" value="1"/>
</dbReference>
<dbReference type="Pfam" id="PF02801">
    <property type="entry name" value="Ketoacyl-synt_C"/>
    <property type="match status" value="1"/>
</dbReference>
<keyword evidence="6" id="KW-0511">Multifunctional enzyme</keyword>
<dbReference type="Pfam" id="PF00202">
    <property type="entry name" value="Aminotran_3"/>
    <property type="match status" value="1"/>
</dbReference>
<dbReference type="PROSITE" id="PS00600">
    <property type="entry name" value="AA_TRANSFER_CLASS_3"/>
    <property type="match status" value="1"/>
</dbReference>
<dbReference type="SMART" id="SM01294">
    <property type="entry name" value="PKS_PP_betabranch"/>
    <property type="match status" value="1"/>
</dbReference>
<dbReference type="SUPFAM" id="SSF52151">
    <property type="entry name" value="FabD/lysophospholipase-like"/>
    <property type="match status" value="1"/>
</dbReference>
<evidence type="ECO:0000256" key="1">
    <source>
        <dbReference type="ARBA" id="ARBA00001957"/>
    </source>
</evidence>
<keyword evidence="3" id="KW-0597">Phosphoprotein</keyword>
<dbReference type="InterPro" id="IPR020806">
    <property type="entry name" value="PKS_PP-bd"/>
</dbReference>
<dbReference type="InterPro" id="IPR050091">
    <property type="entry name" value="PKS_NRPS_Biosynth_Enz"/>
</dbReference>
<evidence type="ECO:0000259" key="8">
    <source>
        <dbReference type="PROSITE" id="PS50075"/>
    </source>
</evidence>
<feature type="domain" description="Carrier" evidence="8">
    <location>
        <begin position="907"/>
        <end position="985"/>
    </location>
</feature>
<dbReference type="InterPro" id="IPR016036">
    <property type="entry name" value="Malonyl_transacylase_ACP-bd"/>
</dbReference>
<dbReference type="InterPro" id="IPR005814">
    <property type="entry name" value="Aminotrans_3"/>
</dbReference>
<dbReference type="GO" id="GO:0071770">
    <property type="term" value="P:DIM/DIP cell wall layer assembly"/>
    <property type="evidence" value="ECO:0007669"/>
    <property type="project" value="TreeGrafter"/>
</dbReference>
<dbReference type="InterPro" id="IPR014043">
    <property type="entry name" value="Acyl_transferase_dom"/>
</dbReference>
<dbReference type="SUPFAM" id="SSF53335">
    <property type="entry name" value="S-adenosyl-L-methionine-dependent methyltransferases"/>
    <property type="match status" value="1"/>
</dbReference>
<accession>A0A0V8A0S7</accession>
<dbReference type="InterPro" id="IPR036736">
    <property type="entry name" value="ACP-like_sf"/>
</dbReference>
<dbReference type="Gene3D" id="1.10.1200.10">
    <property type="entry name" value="ACP-like"/>
    <property type="match status" value="1"/>
</dbReference>
<dbReference type="Pfam" id="PF00668">
    <property type="entry name" value="Condensation"/>
    <property type="match status" value="1"/>
</dbReference>
<dbReference type="Gene3D" id="3.40.640.10">
    <property type="entry name" value="Type I PLP-dependent aspartate aminotransferase-like (Major domain)"/>
    <property type="match status" value="1"/>
</dbReference>
<proteinExistence type="predicted"/>
<dbReference type="InterPro" id="IPR014030">
    <property type="entry name" value="Ketoacyl_synth_N"/>
</dbReference>
<dbReference type="InterPro" id="IPR015421">
    <property type="entry name" value="PyrdxlP-dep_Trfase_major"/>
</dbReference>
<dbReference type="Gene3D" id="3.30.559.10">
    <property type="entry name" value="Chloramphenicol acetyltransferase-like domain"/>
    <property type="match status" value="1"/>
</dbReference>
<dbReference type="RefSeq" id="WP_058182932.1">
    <property type="nucleotide sequence ID" value="NZ_LMTZ01000001.1"/>
</dbReference>
<gene>
    <name evidence="10" type="ORF">BC008_45065</name>
</gene>
<dbReference type="InterPro" id="IPR049704">
    <property type="entry name" value="Aminotrans_3_PPA_site"/>
</dbReference>
<comment type="caution">
    <text evidence="10">The sequence shown here is derived from an EMBL/GenBank/DDBJ whole genome shotgun (WGS) entry which is preliminary data.</text>
</comment>
<dbReference type="PANTHER" id="PTHR43775:SF37">
    <property type="entry name" value="SI:DKEY-61P9.11"/>
    <property type="match status" value="1"/>
</dbReference>
<dbReference type="InterPro" id="IPR009081">
    <property type="entry name" value="PP-bd_ACP"/>
</dbReference>
<dbReference type="InterPro" id="IPR029063">
    <property type="entry name" value="SAM-dependent_MTases_sf"/>
</dbReference>
<evidence type="ECO:0000256" key="3">
    <source>
        <dbReference type="ARBA" id="ARBA00022553"/>
    </source>
</evidence>
<dbReference type="InterPro" id="IPR023213">
    <property type="entry name" value="CAT-like_dom_sf"/>
</dbReference>
<dbReference type="InterPro" id="IPR001227">
    <property type="entry name" value="Ac_transferase_dom_sf"/>
</dbReference>
<dbReference type="SUPFAM" id="SSF52777">
    <property type="entry name" value="CoA-dependent acyltransferases"/>
    <property type="match status" value="2"/>
</dbReference>
<dbReference type="OrthoDB" id="499075at2"/>
<evidence type="ECO:0000259" key="9">
    <source>
        <dbReference type="PROSITE" id="PS52004"/>
    </source>
</evidence>
<dbReference type="Proteomes" id="UP000053372">
    <property type="component" value="Unassembled WGS sequence"/>
</dbReference>
<dbReference type="GO" id="GO:0030170">
    <property type="term" value="F:pyridoxal phosphate binding"/>
    <property type="evidence" value="ECO:0007669"/>
    <property type="project" value="InterPro"/>
</dbReference>
<dbReference type="InterPro" id="IPR020841">
    <property type="entry name" value="PKS_Beta-ketoAc_synthase_dom"/>
</dbReference>
<dbReference type="SMART" id="SM00825">
    <property type="entry name" value="PKS_KS"/>
    <property type="match status" value="1"/>
</dbReference>
<dbReference type="EMBL" id="LMTZ01000001">
    <property type="protein sequence ID" value="KST70373.1"/>
    <property type="molecule type" value="Genomic_DNA"/>
</dbReference>
<organism evidence="10 11">
    <name type="scientific">Mastigocoleus testarum BC008</name>
    <dbReference type="NCBI Taxonomy" id="371196"/>
    <lineage>
        <taxon>Bacteria</taxon>
        <taxon>Bacillati</taxon>
        <taxon>Cyanobacteriota</taxon>
        <taxon>Cyanophyceae</taxon>
        <taxon>Nostocales</taxon>
        <taxon>Hapalosiphonaceae</taxon>
        <taxon>Mastigocoleus</taxon>
    </lineage>
</organism>
<reference evidence="10 11" key="1">
    <citation type="journal article" date="2015" name="Genome Announc.">
        <title>Draft Genome of the Euendolithic (true boring) Cyanobacterium Mastigocoleus testarum strain BC008.</title>
        <authorList>
            <person name="Guida B.S."/>
            <person name="Garcia-Pichel F."/>
        </authorList>
    </citation>
    <scope>NUCLEOTIDE SEQUENCE [LARGE SCALE GENOMIC DNA]</scope>
    <source>
        <strain evidence="10 11">BC008</strain>
    </source>
</reference>
<dbReference type="PANTHER" id="PTHR43775">
    <property type="entry name" value="FATTY ACID SYNTHASE"/>
    <property type="match status" value="1"/>
</dbReference>
<keyword evidence="2" id="KW-0596">Phosphopantetheine</keyword>
<dbReference type="SUPFAM" id="SSF47336">
    <property type="entry name" value="ACP-like"/>
    <property type="match status" value="1"/>
</dbReference>
<dbReference type="GO" id="GO:0009403">
    <property type="term" value="P:toxin biosynthetic process"/>
    <property type="evidence" value="ECO:0007669"/>
    <property type="project" value="UniProtKB-ARBA"/>
</dbReference>
<feature type="domain" description="Ketosynthase family 3 (KS3)" evidence="9">
    <location>
        <begin position="1"/>
        <end position="424"/>
    </location>
</feature>
<dbReference type="InterPro" id="IPR013217">
    <property type="entry name" value="Methyltransf_12"/>
</dbReference>
<dbReference type="FunFam" id="3.40.366.10:FF:000002">
    <property type="entry name" value="Probable polyketide synthase 2"/>
    <property type="match status" value="1"/>
</dbReference>
<dbReference type="GO" id="GO:0004312">
    <property type="term" value="F:fatty acid synthase activity"/>
    <property type="evidence" value="ECO:0007669"/>
    <property type="project" value="TreeGrafter"/>
</dbReference>
<dbReference type="Gene3D" id="3.90.1150.10">
    <property type="entry name" value="Aspartate Aminotransferase, domain 1"/>
    <property type="match status" value="1"/>
</dbReference>
<dbReference type="PROSITE" id="PS52004">
    <property type="entry name" value="KS3_2"/>
    <property type="match status" value="1"/>
</dbReference>
<dbReference type="Pfam" id="PF08242">
    <property type="entry name" value="Methyltransf_12"/>
    <property type="match status" value="1"/>
</dbReference>
<feature type="compositionally biased region" description="Polar residues" evidence="7">
    <location>
        <begin position="1062"/>
        <end position="1100"/>
    </location>
</feature>
<sequence>MESIAIIGLGCRFPDANNPEAFWNLLEKGTDAISEVPPERFDIDRFYDLEQGKPGKMNTRWGGFLRDVDSFDAEFFNISPREAEHMDPQQRLLQEVAWGALEDAGIAPYNLSGTDTGVFIGIGNTDYTRILCKNIDNIDAYNATGGALSIAANRLSYHLNLKGPSIGLETACSSSLVAVHLACQSLRSGESNLVIAGGVNLVLSPDMTVTFSQARMMSPDGRCKTFDASANGYVRGEGCGVIILKRLSDAVKDKNRILALIRGSAINQDGLSNGLTAPNALAQQAVIRKALENAKVEPAQISYIEAHGTGTTLGDPIEIASIKAVLMENRSQEQPCGIGSVKTNIGHLEAAAGIAGIIKVVLSLQHKKIPPHLHLKQLNPYISLEETPMFIPKFQQPWSCQGTRFAGVSGFSFGGTNCHIILQEAPLENQIRASTERPLNVLALSAKTKEALKQLAQKYENFLASNPEVSLADVCFTANVGRSHFTHRLAIVSKSIPQLGQKLKAFTSQQENIDSCKYKTNSRKPPKIAFLFTGQGSQYLGMGSQLYQTQPVFRETIDYCDRILRPYLKIPLLEVLYPEKTENSNFSAINETVYTQPALFAFEYALYQLWKSWGIEPNAAIGHSVGEYVAACIAGVFSLEDGLKLIASRASLMQDLPRNGQMFAVFADEKKIRTVIQAYSQKVSIAAINGPDNIVISGSNQEIKAVVTKFEAEGIKTRALKVSHAFHSPLVELMLDAFEHKASQIEFKTPHLPLVSNVTGKLFSPEEIPDAKYWRNHTREAVRFTVGINTLIEQGYKLFVEIGPKPILCNLGKRYNQDISATWLPSLVEGKDNWQVLLESLSNLYVRGVNVNWQGFEENKLRILLSLPTYPFQRKRYWLKEADYPMNKDIVESKASQQRVNSPRQTTRKDKITSNLLSELAKLLQISPSEIDIYVPFLEMGADSLVLIDVLRVVKNTYGVQIATSQLFEELQTLDTLANYINENLPPEEVEAESILSESIPPELEQQLPVSLNSQTVSQKSISLETETNKTLSEQTLEKIMGQQLQVMSKLMSEQLEVLRKSNANGESTTFGNGSSSAKKQGNQNLSSIPQLELQSTPLKSSSFSSSSIAQKKTRELNPQQKYHLEALITRYTQRTQTSKQQTQNYRSYLADSRAVAGFRLNIKEMLYPVIGKRAKGSRFWDVDNNEYIDITMGFGVLLFGHAPTFITQALENYIQQGIQIGPQSSLAGEVAKLICELTGVERVTFCNTGTEAVMTALRIARTATGRSKVAMFSGSYHGHFDGVLATALPNQIKAVPAAEGVSAHAVKDILILDYGDPKSLEILRTHSHELAAVLVEPVQSRRPDLQPKAFVKQLRQLTAESGIALIFDEVLTGFRIHLGGAQKWFDVEADLVTYGKLIGGGLPIGVVAGKMAYMNCIDGGMWKYGDSSYPQTEKTFFAGTFNKNHWGMAAALAILKHLKQQGPTLQEKLNQQTSQIVEILNNYFVSKDVPINLVHFGSLFRFNSTENLDVLYYHLLEKGIYIWEGRNCFLSSAHTQEDINYLIQAVKESVEELRKNGFLIKSAANKPAQTQNNQSIQNLGNNQNLLLPPKIPNIDNSQLNTNYSPSVKDDFFPKNSRQLNRLNELTDNNSHLFPSQIGNFQQTLPNYIPTPVEVKNNIESDLMKLAVELDLENYEKGLAELEALSVTYILRAFQQMGFEFQLHRCYSNSLIKEQLGAIEQHQRLLDRLLQILEEEGILTRANEQWEVVRVPGILDVQTQEQEILAKYPAIETELTLLQRCGRELAQVLQGRCQPLQLIFPNGDLTILTNLYQHSAVAKVLNTSAQKTVSAALEHLPDGTKARILEIGAGTGGTTAYILPHLPSDKVEYVFTDLSPTFAGKARSKFSDYQFVEYKSLDIEQEPENQKLTTGKYDLVVAANVLHATQDLRQTLKHILQLLSPGGLLVLLEETAPRRWLDLIFGLTEGWWKFSDRQLRPGYPLLSTVQWQELLQESGFRETAIIPPNQSQTSSTLPKHAVIVAQAAHRIPITDAQKQLWVLAQMGDGGSVSYNESIKLQLKGLLNIDAMIQAVQKVVARHEALRTVISCQGNYQEIYSYVSIKVPLVDFSSLEFQERQSQINQWISQEASKPFDLTQKPLLRVSILKLEENLHWLILTAHHIIVDGWSIDIILQELGTIYSAECQKRTCQLEPAKQFRDYVLWQELQTNSQKIQLDEFYWLEQFATSIPILDLPTDYPRPPIQTYVGAEESIIFDSSTYEQLRSMGTRKGCTTFMILLAAFNFLLYQLSGQKNIVIGISAAGQSALGWKDLVGYCVNVLPLKCQIEGEIFTEYLASIKNILLNAYEHQNYPFSLLLKKLDLKRDPSRPPLISVQFNLEKFGQQLNFSDLETKASINSLDSTRRDLTWNIAETEGKLLLTCTYNSDLFRLQTIQSWIKQYEIIIHTVLKDFDITLEQVGEKLTDFQNQNYLQHAEKMEHSTVKKLKKIKRKALDVMDHATDN</sequence>
<dbReference type="SMART" id="SM00827">
    <property type="entry name" value="PKS_AT"/>
    <property type="match status" value="1"/>
</dbReference>
<dbReference type="Pfam" id="PF00550">
    <property type="entry name" value="PP-binding"/>
    <property type="match status" value="1"/>
</dbReference>
<evidence type="ECO:0000256" key="7">
    <source>
        <dbReference type="SAM" id="MobiDB-lite"/>
    </source>
</evidence>
<keyword evidence="11" id="KW-1185">Reference proteome</keyword>
<feature type="region of interest" description="Disordered" evidence="7">
    <location>
        <begin position="1062"/>
        <end position="1116"/>
    </location>
</feature>
<dbReference type="Pfam" id="PF00109">
    <property type="entry name" value="ketoacyl-synt"/>
    <property type="match status" value="1"/>
</dbReference>
<dbReference type="Gene3D" id="3.30.559.30">
    <property type="entry name" value="Nonribosomal peptide synthetase, condensation domain"/>
    <property type="match status" value="1"/>
</dbReference>
<dbReference type="SMART" id="SM00823">
    <property type="entry name" value="PKS_PP"/>
    <property type="match status" value="1"/>
</dbReference>
<dbReference type="PROSITE" id="PS00606">
    <property type="entry name" value="KS3_1"/>
    <property type="match status" value="1"/>
</dbReference>
<dbReference type="SUPFAM" id="SSF55048">
    <property type="entry name" value="Probable ACP-binding domain of malonyl-CoA ACP transacylase"/>
    <property type="match status" value="1"/>
</dbReference>
<dbReference type="GO" id="GO:0005737">
    <property type="term" value="C:cytoplasm"/>
    <property type="evidence" value="ECO:0007669"/>
    <property type="project" value="TreeGrafter"/>
</dbReference>
<dbReference type="InterPro" id="IPR016039">
    <property type="entry name" value="Thiolase-like"/>
</dbReference>
<dbReference type="GO" id="GO:0006633">
    <property type="term" value="P:fatty acid biosynthetic process"/>
    <property type="evidence" value="ECO:0007669"/>
    <property type="project" value="InterPro"/>
</dbReference>
<dbReference type="FunFam" id="3.40.47.10:FF:000019">
    <property type="entry name" value="Polyketide synthase type I"/>
    <property type="match status" value="1"/>
</dbReference>
<dbReference type="InterPro" id="IPR016035">
    <property type="entry name" value="Acyl_Trfase/lysoPLipase"/>
</dbReference>
<dbReference type="PROSITE" id="PS50075">
    <property type="entry name" value="CARRIER"/>
    <property type="match status" value="1"/>
</dbReference>
<evidence type="ECO:0000256" key="5">
    <source>
        <dbReference type="ARBA" id="ARBA00022898"/>
    </source>
</evidence>
<keyword evidence="4" id="KW-0808">Transferase</keyword>
<evidence type="ECO:0000313" key="10">
    <source>
        <dbReference type="EMBL" id="KST70373.1"/>
    </source>
</evidence>
<evidence type="ECO:0000256" key="6">
    <source>
        <dbReference type="ARBA" id="ARBA00023268"/>
    </source>
</evidence>
<name>A0A0V8A0S7_9CYAN</name>
<dbReference type="CDD" id="cd00610">
    <property type="entry name" value="OAT_like"/>
    <property type="match status" value="1"/>
</dbReference>
<dbReference type="Pfam" id="PF00698">
    <property type="entry name" value="Acyl_transf_1"/>
    <property type="match status" value="1"/>
</dbReference>
<dbReference type="GO" id="GO:0031177">
    <property type="term" value="F:phosphopantetheine binding"/>
    <property type="evidence" value="ECO:0007669"/>
    <property type="project" value="InterPro"/>
</dbReference>
<dbReference type="SUPFAM" id="SSF53383">
    <property type="entry name" value="PLP-dependent transferases"/>
    <property type="match status" value="1"/>
</dbReference>
<dbReference type="GO" id="GO:0004315">
    <property type="term" value="F:3-oxoacyl-[acyl-carrier-protein] synthase activity"/>
    <property type="evidence" value="ECO:0007669"/>
    <property type="project" value="InterPro"/>
</dbReference>
<comment type="cofactor">
    <cofactor evidence="1">
        <name>pantetheine 4'-phosphate</name>
        <dbReference type="ChEBI" id="CHEBI:47942"/>
    </cofactor>
</comment>
<dbReference type="CDD" id="cd00833">
    <property type="entry name" value="PKS"/>
    <property type="match status" value="1"/>
</dbReference>
<dbReference type="Gene3D" id="3.40.47.10">
    <property type="match status" value="1"/>
</dbReference>
<evidence type="ECO:0000256" key="2">
    <source>
        <dbReference type="ARBA" id="ARBA00022450"/>
    </source>
</evidence>
<dbReference type="CDD" id="cd02440">
    <property type="entry name" value="AdoMet_MTases"/>
    <property type="match status" value="1"/>
</dbReference>
<evidence type="ECO:0000256" key="4">
    <source>
        <dbReference type="ARBA" id="ARBA00022679"/>
    </source>
</evidence>
<dbReference type="InterPro" id="IPR015424">
    <property type="entry name" value="PyrdxlP-dep_Trfase"/>
</dbReference>
<dbReference type="GO" id="GO:0005886">
    <property type="term" value="C:plasma membrane"/>
    <property type="evidence" value="ECO:0007669"/>
    <property type="project" value="TreeGrafter"/>
</dbReference>
<dbReference type="Gene3D" id="3.40.50.150">
    <property type="entry name" value="Vaccinia Virus protein VP39"/>
    <property type="match status" value="1"/>
</dbReference>